<dbReference type="RefSeq" id="XP_013386387.1">
    <property type="nucleotide sequence ID" value="XM_013530933.1"/>
</dbReference>
<gene>
    <name evidence="2" type="primary">LOC106155903</name>
</gene>
<evidence type="ECO:0000313" key="2">
    <source>
        <dbReference type="RefSeq" id="XP_013386387.1"/>
    </source>
</evidence>
<reference evidence="2" key="1">
    <citation type="submission" date="2025-08" db="UniProtKB">
        <authorList>
            <consortium name="RefSeq"/>
        </authorList>
    </citation>
    <scope>IDENTIFICATION</scope>
    <source>
        <tissue evidence="2">Gonads</tissue>
    </source>
</reference>
<name>A0A1S3HK41_LINAN</name>
<dbReference type="PRINTS" id="PR00178">
    <property type="entry name" value="FATTYACIDBP"/>
</dbReference>
<dbReference type="CDD" id="cd00742">
    <property type="entry name" value="FABP"/>
    <property type="match status" value="1"/>
</dbReference>
<dbReference type="AlphaFoldDB" id="A0A1S3HK41"/>
<keyword evidence="1" id="KW-1185">Reference proteome</keyword>
<dbReference type="GO" id="GO:0008289">
    <property type="term" value="F:lipid binding"/>
    <property type="evidence" value="ECO:0007669"/>
    <property type="project" value="UniProtKB-KW"/>
</dbReference>
<dbReference type="SUPFAM" id="SSF50814">
    <property type="entry name" value="Lipocalins"/>
    <property type="match status" value="1"/>
</dbReference>
<dbReference type="Proteomes" id="UP000085678">
    <property type="component" value="Unplaced"/>
</dbReference>
<dbReference type="KEGG" id="lak:106155903"/>
<organism evidence="1 2">
    <name type="scientific">Lingula anatina</name>
    <name type="common">Brachiopod</name>
    <name type="synonym">Lingula unguis</name>
    <dbReference type="NCBI Taxonomy" id="7574"/>
    <lineage>
        <taxon>Eukaryota</taxon>
        <taxon>Metazoa</taxon>
        <taxon>Spiralia</taxon>
        <taxon>Lophotrochozoa</taxon>
        <taxon>Brachiopoda</taxon>
        <taxon>Linguliformea</taxon>
        <taxon>Lingulata</taxon>
        <taxon>Lingulida</taxon>
        <taxon>Linguloidea</taxon>
        <taxon>Lingulidae</taxon>
        <taxon>Lingula</taxon>
    </lineage>
</organism>
<dbReference type="InParanoid" id="A0A1S3HK41"/>
<dbReference type="InterPro" id="IPR000463">
    <property type="entry name" value="Fatty_acid-bd"/>
</dbReference>
<dbReference type="InterPro" id="IPR012674">
    <property type="entry name" value="Calycin"/>
</dbReference>
<accession>A0A1S3HK41</accession>
<sequence length="138" mass="15528">MEPFLGKWQSLPQNNVEFGAFLKATGMSQEQVEGYQKMNSEHPDIVTLTQEGDQFKTHTVCGPVVIEHTFKLGQTFVETMPPENKQCKMTFNLVNGALEDDTEMEGVKMKHSRTVSGDDMTMVMSAGGKSCIRMYKRI</sequence>
<dbReference type="OrthoDB" id="354351at2759"/>
<protein>
    <submittedName>
        <fullName evidence="2">Fatty acid-binding protein, brain</fullName>
    </submittedName>
</protein>
<evidence type="ECO:0000313" key="1">
    <source>
        <dbReference type="Proteomes" id="UP000085678"/>
    </source>
</evidence>
<dbReference type="GeneID" id="106155903"/>
<proteinExistence type="predicted"/>
<dbReference type="Gene3D" id="2.40.128.20">
    <property type="match status" value="1"/>
</dbReference>